<dbReference type="SUPFAM" id="SSF75553">
    <property type="entry name" value="Smc hinge domain"/>
    <property type="match status" value="1"/>
</dbReference>
<dbReference type="GO" id="GO:0003677">
    <property type="term" value="F:DNA binding"/>
    <property type="evidence" value="ECO:0007669"/>
    <property type="project" value="UniProtKB-UniRule"/>
</dbReference>
<dbReference type="GO" id="GO:0016887">
    <property type="term" value="F:ATP hydrolysis activity"/>
    <property type="evidence" value="ECO:0007669"/>
    <property type="project" value="InterPro"/>
</dbReference>
<evidence type="ECO:0000256" key="2">
    <source>
        <dbReference type="ARBA" id="ARBA00022490"/>
    </source>
</evidence>
<evidence type="ECO:0000256" key="7">
    <source>
        <dbReference type="HAMAP-Rule" id="MF_01894"/>
    </source>
</evidence>
<feature type="coiled-coil region" evidence="7">
    <location>
        <begin position="255"/>
        <end position="359"/>
    </location>
</feature>
<feature type="coiled-coil region" evidence="7">
    <location>
        <begin position="167"/>
        <end position="201"/>
    </location>
</feature>
<dbReference type="EMBL" id="WHOE01000022">
    <property type="protein sequence ID" value="MPW14128.1"/>
    <property type="molecule type" value="Genomic_DNA"/>
</dbReference>
<evidence type="ECO:0000256" key="8">
    <source>
        <dbReference type="SAM" id="MobiDB-lite"/>
    </source>
</evidence>
<comment type="subunit">
    <text evidence="7">Homodimer.</text>
</comment>
<evidence type="ECO:0000313" key="10">
    <source>
        <dbReference type="EMBL" id="MPW14128.1"/>
    </source>
</evidence>
<evidence type="ECO:0000313" key="11">
    <source>
        <dbReference type="Proteomes" id="UP000430466"/>
    </source>
</evidence>
<dbReference type="InterPro" id="IPR036277">
    <property type="entry name" value="SMC_hinge_sf"/>
</dbReference>
<evidence type="ECO:0000256" key="5">
    <source>
        <dbReference type="ARBA" id="ARBA00023054"/>
    </source>
</evidence>
<dbReference type="Gene3D" id="3.40.50.300">
    <property type="entry name" value="P-loop containing nucleotide triphosphate hydrolases"/>
    <property type="match status" value="2"/>
</dbReference>
<comment type="domain">
    <text evidence="7">Contains large globular domains required for ATP hydrolysis at each terminus and a third globular domain forming a flexible hinge near the middle of the molecule. These domains are separated by coiled-coil structures.</text>
</comment>
<gene>
    <name evidence="7 10" type="primary">smc</name>
    <name evidence="10" type="ORF">GDZ32_03685</name>
</gene>
<dbReference type="Gene3D" id="1.10.287.1490">
    <property type="match status" value="2"/>
</dbReference>
<dbReference type="PIRSF" id="PIRSF005719">
    <property type="entry name" value="SMC"/>
    <property type="match status" value="1"/>
</dbReference>
<dbReference type="PANTHER" id="PTHR43977">
    <property type="entry name" value="STRUCTURAL MAINTENANCE OF CHROMOSOMES PROTEIN 3"/>
    <property type="match status" value="1"/>
</dbReference>
<organism evidence="10 11">
    <name type="scientific">Lactobacillus helveticus</name>
    <name type="common">Lactobacillus suntoryeus</name>
    <dbReference type="NCBI Taxonomy" id="1587"/>
    <lineage>
        <taxon>Bacteria</taxon>
        <taxon>Bacillati</taxon>
        <taxon>Bacillota</taxon>
        <taxon>Bacilli</taxon>
        <taxon>Lactobacillales</taxon>
        <taxon>Lactobacillaceae</taxon>
        <taxon>Lactobacillus</taxon>
    </lineage>
</organism>
<dbReference type="NCBIfam" id="TIGR02168">
    <property type="entry name" value="SMC_prok_B"/>
    <property type="match status" value="1"/>
</dbReference>
<evidence type="ECO:0000256" key="6">
    <source>
        <dbReference type="ARBA" id="ARBA00023125"/>
    </source>
</evidence>
<dbReference type="Pfam" id="PF06470">
    <property type="entry name" value="SMC_hinge"/>
    <property type="match status" value="1"/>
</dbReference>
<dbReference type="CDD" id="cd03278">
    <property type="entry name" value="ABC_SMC_barmotin"/>
    <property type="match status" value="2"/>
</dbReference>
<reference evidence="10 11" key="1">
    <citation type="submission" date="2019-10" db="EMBL/GenBank/DDBJ databases">
        <title>Draft genome sequences of Lactobacillus strains.</title>
        <authorList>
            <person name="Cho G.-S."/>
            <person name="Fagbemigun O."/>
            <person name="Brinks E."/>
            <person name="Franz C.M.A.P."/>
        </authorList>
    </citation>
    <scope>NUCLEOTIDE SEQUENCE [LARGE SCALE GENOMIC DNA]</scope>
    <source>
        <strain evidence="10 11">313</strain>
    </source>
</reference>
<dbReference type="Gene3D" id="1.20.1060.20">
    <property type="match status" value="1"/>
</dbReference>
<evidence type="ECO:0000256" key="3">
    <source>
        <dbReference type="ARBA" id="ARBA00022741"/>
    </source>
</evidence>
<dbReference type="GO" id="GO:0030261">
    <property type="term" value="P:chromosome condensation"/>
    <property type="evidence" value="ECO:0007669"/>
    <property type="project" value="InterPro"/>
</dbReference>
<dbReference type="InterPro" id="IPR024704">
    <property type="entry name" value="SMC"/>
</dbReference>
<protein>
    <recommendedName>
        <fullName evidence="7">Chromosome partition protein Smc</fullName>
    </recommendedName>
</protein>
<feature type="region of interest" description="Disordered" evidence="8">
    <location>
        <begin position="440"/>
        <end position="459"/>
    </location>
</feature>
<evidence type="ECO:0000256" key="4">
    <source>
        <dbReference type="ARBA" id="ARBA00022840"/>
    </source>
</evidence>
<keyword evidence="2 7" id="KW-0963">Cytoplasm</keyword>
<keyword evidence="4 7" id="KW-0067">ATP-binding</keyword>
<keyword evidence="5 7" id="KW-0175">Coiled coil</keyword>
<name>A0A6A7K0U0_LACHE</name>
<dbReference type="GO" id="GO:0006260">
    <property type="term" value="P:DNA replication"/>
    <property type="evidence" value="ECO:0007669"/>
    <property type="project" value="UniProtKB-UniRule"/>
</dbReference>
<comment type="caution">
    <text evidence="10">The sequence shown here is derived from an EMBL/GenBank/DDBJ whole genome shotgun (WGS) entry which is preliminary data.</text>
</comment>
<feature type="domain" description="SMC hinge" evidence="9">
    <location>
        <begin position="515"/>
        <end position="636"/>
    </location>
</feature>
<dbReference type="GO" id="GO:0005737">
    <property type="term" value="C:cytoplasm"/>
    <property type="evidence" value="ECO:0007669"/>
    <property type="project" value="UniProtKB-SubCell"/>
</dbReference>
<dbReference type="Pfam" id="PF02463">
    <property type="entry name" value="SMC_N"/>
    <property type="match status" value="2"/>
</dbReference>
<feature type="binding site" evidence="7">
    <location>
        <begin position="32"/>
        <end position="39"/>
    </location>
    <ligand>
        <name>ATP</name>
        <dbReference type="ChEBI" id="CHEBI:30616"/>
    </ligand>
</feature>
<dbReference type="SMART" id="SM00968">
    <property type="entry name" value="SMC_hinge"/>
    <property type="match status" value="1"/>
</dbReference>
<dbReference type="GO" id="GO:0007059">
    <property type="term" value="P:chromosome segregation"/>
    <property type="evidence" value="ECO:0007669"/>
    <property type="project" value="UniProtKB-UniRule"/>
</dbReference>
<comment type="function">
    <text evidence="7">Required for chromosome condensation and partitioning.</text>
</comment>
<dbReference type="SUPFAM" id="SSF52540">
    <property type="entry name" value="P-loop containing nucleoside triphosphate hydrolases"/>
    <property type="match status" value="1"/>
</dbReference>
<dbReference type="AlphaFoldDB" id="A0A6A7K0U0"/>
<accession>A0A6A7K0U0</accession>
<dbReference type="InterPro" id="IPR010935">
    <property type="entry name" value="SMC_hinge"/>
</dbReference>
<keyword evidence="3 7" id="KW-0547">Nucleotide-binding</keyword>
<dbReference type="InterPro" id="IPR011890">
    <property type="entry name" value="SMC_prok"/>
</dbReference>
<dbReference type="Proteomes" id="UP000430466">
    <property type="component" value="Unassembled WGS sequence"/>
</dbReference>
<dbReference type="GO" id="GO:0007062">
    <property type="term" value="P:sister chromatid cohesion"/>
    <property type="evidence" value="ECO:0007669"/>
    <property type="project" value="InterPro"/>
</dbReference>
<dbReference type="RefSeq" id="WP_321572792.1">
    <property type="nucleotide sequence ID" value="NZ_WHOE01000022.1"/>
</dbReference>
<comment type="subcellular location">
    <subcellularLocation>
        <location evidence="1 7">Cytoplasm</location>
    </subcellularLocation>
</comment>
<dbReference type="InterPro" id="IPR003395">
    <property type="entry name" value="RecF/RecN/SMC_N"/>
</dbReference>
<dbReference type="Gene3D" id="3.30.70.1620">
    <property type="match status" value="1"/>
</dbReference>
<sequence>MPLTELVLDGFKSFADRTTIHFNDGITGIVGPNGSGKSNITEAIRWVMGEASAKSLRGMNMKDVIFAGSQYRKPLNKAEVTLIFDNQKRELAFNADEVSITRKILRSGDSEFLINGQQVRMRDVRTLFLDSGISQNSLAIISQGRVDQILNSRPEQRCVIFEEAAGVLHFKQQKEAAQGQLKKTQDNLIRINDLVKELEGRLEPLHEQSSLAKEYKFQKAGLDKELKSLLAFEIEDINKQKENVQKSADKNKILLSKLDAEVKESQDAVSKKRAEYQEIRDEREKVQNELLKLGQQLSDLNANLQMAEQSRQFDDATKIEYQNQVETLKKSLVELNAHLDNLQKDQASLKKQQAVLQKKRDKLTGELSENPEELNKKLEDCRNDYIQLLQDQAAVNNQVINLNTELKRSKADTTYQSNDVAKQLTEAKAELEKLRTEGKNLTAKRKDKNTAFAETNDQSKELNEQIRRLQETVNDERNKLEKIEARHEALINIQKRHEGYYYGVRNVLNHLSDFPGVIGAVGELLTFPAELEAAMTTALGGGVQDLITDSRNSAKNAINQLKRSRAGRATFLPLDGLRQYTILQSTVTTLKSFNGFKGIASDLVESKTDHNITAAINYLLGSVVIVDSIENAMAISQRIGRYRIVTLDGDVVSPGGSMTGGQKNLRNNSPLQTATEINQLEQQIKSLTSSFKEDQAQLKALVDQSVEVDKKLQELHDSLQEINQTINEAAISFQNQEKEVKRLQDANTLYESRVKERNDHIVELQKQIADANDKQTLLSKQGEEKKSRMNELQSRIKNFNNLSQRVQSELSKLDPQIAVFANKLENLAVQEKDKQNQIDNNQKQAADLKEKLASLNQNGELSVKKNADLKNQKTEIKQKHEELQNKLDELSSQLGQFDAQINQLDQVASRNYDLRKDAAIEQEDYSVKIAKFNSLIDQRLETLRDDYALTFEAAIAQAEGKNDQETRDKLAKSVKLHRMSIEDIGPVNLDSIQEYEDVKKRYDFLNGQQNDLLKARDDLEKSMNELDEEVKSRFKATFEAVAESFKKIFPLVFGGGKAKLELTEPINLLETGIEIIAQPPGKKLQRLSLLSGGERALTAITLLFAMLQVNPVPFCLLDEVEAALDDANVTRFAQFLLKYDLKTQFIVITHRRGTMKQADQLYGVVMQESGVSQVLSVSLKEMKNKNGVK</sequence>
<comment type="similarity">
    <text evidence="7">Belongs to the SMC family.</text>
</comment>
<evidence type="ECO:0000256" key="1">
    <source>
        <dbReference type="ARBA" id="ARBA00004496"/>
    </source>
</evidence>
<proteinExistence type="inferred from homology"/>
<feature type="coiled-coil region" evidence="7">
    <location>
        <begin position="677"/>
        <end position="907"/>
    </location>
</feature>
<dbReference type="HAMAP" id="MF_01894">
    <property type="entry name" value="Smc_prok"/>
    <property type="match status" value="1"/>
</dbReference>
<dbReference type="GO" id="GO:0005524">
    <property type="term" value="F:ATP binding"/>
    <property type="evidence" value="ECO:0007669"/>
    <property type="project" value="UniProtKB-UniRule"/>
</dbReference>
<keyword evidence="6 7" id="KW-0238">DNA-binding</keyword>
<dbReference type="InterPro" id="IPR027417">
    <property type="entry name" value="P-loop_NTPase"/>
</dbReference>
<dbReference type="GO" id="GO:0005694">
    <property type="term" value="C:chromosome"/>
    <property type="evidence" value="ECO:0007669"/>
    <property type="project" value="InterPro"/>
</dbReference>
<dbReference type="FunFam" id="3.40.50.300:FF:000901">
    <property type="entry name" value="Chromosome partition protein Smc"/>
    <property type="match status" value="1"/>
</dbReference>
<evidence type="ECO:0000259" key="9">
    <source>
        <dbReference type="SMART" id="SM00968"/>
    </source>
</evidence>